<sequence>MLNACEDSLYGEMAKFGAYLKSEYGISPSTAISLILGCVCLFMFVKRRWGKKQEKPKQKLKLLQRSKSVARMHGGDLALRRLYEYQVAEAVPHALEGSDLVLKGLLQEEHLDLKKLQIVTARLEMAGQEEKGVTILEDAKRKNVNLNKSHHVYEIDMLLAELLIYNGQHNEALKCECLNDQNVIEHDARRPLFQAIIYGMQQNWGKAEHFWNEFKYLRQEILSGVGQGEPEPDVADFTAFKRVVKRVQNEIEEKKKRNPNY</sequence>
<accession>A0AAE1MBQ2</accession>
<feature type="transmembrane region" description="Helical" evidence="1">
    <location>
        <begin position="26"/>
        <end position="45"/>
    </location>
</feature>
<dbReference type="PANTHER" id="PTHR36350">
    <property type="entry name" value="TRANSMEMBRANE PROTEIN"/>
    <property type="match status" value="1"/>
</dbReference>
<gene>
    <name evidence="2" type="ORF">QN277_005564</name>
</gene>
<organism evidence="2 3">
    <name type="scientific">Acacia crassicarpa</name>
    <name type="common">northern wattle</name>
    <dbReference type="NCBI Taxonomy" id="499986"/>
    <lineage>
        <taxon>Eukaryota</taxon>
        <taxon>Viridiplantae</taxon>
        <taxon>Streptophyta</taxon>
        <taxon>Embryophyta</taxon>
        <taxon>Tracheophyta</taxon>
        <taxon>Spermatophyta</taxon>
        <taxon>Magnoliopsida</taxon>
        <taxon>eudicotyledons</taxon>
        <taxon>Gunneridae</taxon>
        <taxon>Pentapetalae</taxon>
        <taxon>rosids</taxon>
        <taxon>fabids</taxon>
        <taxon>Fabales</taxon>
        <taxon>Fabaceae</taxon>
        <taxon>Caesalpinioideae</taxon>
        <taxon>mimosoid clade</taxon>
        <taxon>Acacieae</taxon>
        <taxon>Acacia</taxon>
    </lineage>
</organism>
<dbReference type="EMBL" id="JAWXYG010000011">
    <property type="protein sequence ID" value="KAK4259209.1"/>
    <property type="molecule type" value="Genomic_DNA"/>
</dbReference>
<keyword evidence="1" id="KW-0812">Transmembrane</keyword>
<protein>
    <submittedName>
        <fullName evidence="2">Uncharacterized protein</fullName>
    </submittedName>
</protein>
<reference evidence="2" key="1">
    <citation type="submission" date="2023-10" db="EMBL/GenBank/DDBJ databases">
        <title>Chromosome-level genome of the transformable northern wattle, Acacia crassicarpa.</title>
        <authorList>
            <person name="Massaro I."/>
            <person name="Sinha N.R."/>
            <person name="Poethig S."/>
            <person name="Leichty A.R."/>
        </authorList>
    </citation>
    <scope>NUCLEOTIDE SEQUENCE</scope>
    <source>
        <strain evidence="2">Acra3RX</strain>
        <tissue evidence="2">Leaf</tissue>
    </source>
</reference>
<name>A0AAE1MBQ2_9FABA</name>
<keyword evidence="3" id="KW-1185">Reference proteome</keyword>
<evidence type="ECO:0000313" key="2">
    <source>
        <dbReference type="EMBL" id="KAK4259209.1"/>
    </source>
</evidence>
<proteinExistence type="predicted"/>
<evidence type="ECO:0000256" key="1">
    <source>
        <dbReference type="SAM" id="Phobius"/>
    </source>
</evidence>
<keyword evidence="1" id="KW-0472">Membrane</keyword>
<dbReference type="Proteomes" id="UP001293593">
    <property type="component" value="Unassembled WGS sequence"/>
</dbReference>
<evidence type="ECO:0000313" key="3">
    <source>
        <dbReference type="Proteomes" id="UP001293593"/>
    </source>
</evidence>
<comment type="caution">
    <text evidence="2">The sequence shown here is derived from an EMBL/GenBank/DDBJ whole genome shotgun (WGS) entry which is preliminary data.</text>
</comment>
<dbReference type="PANTHER" id="PTHR36350:SF3">
    <property type="entry name" value="TRANSMEMBRANE PROTEIN"/>
    <property type="match status" value="1"/>
</dbReference>
<dbReference type="AlphaFoldDB" id="A0AAE1MBQ2"/>
<keyword evidence="1" id="KW-1133">Transmembrane helix</keyword>